<organism evidence="1">
    <name type="scientific">marine sediment metagenome</name>
    <dbReference type="NCBI Taxonomy" id="412755"/>
    <lineage>
        <taxon>unclassified sequences</taxon>
        <taxon>metagenomes</taxon>
        <taxon>ecological metagenomes</taxon>
    </lineage>
</organism>
<comment type="caution">
    <text evidence="1">The sequence shown here is derived from an EMBL/GenBank/DDBJ whole genome shotgun (WGS) entry which is preliminary data.</text>
</comment>
<name>X1KT73_9ZZZZ</name>
<reference evidence="1" key="1">
    <citation type="journal article" date="2014" name="Front. Microbiol.">
        <title>High frequency of phylogenetically diverse reductive dehalogenase-homologous genes in deep subseafloor sedimentary metagenomes.</title>
        <authorList>
            <person name="Kawai M."/>
            <person name="Futagami T."/>
            <person name="Toyoda A."/>
            <person name="Takaki Y."/>
            <person name="Nishi S."/>
            <person name="Hori S."/>
            <person name="Arai W."/>
            <person name="Tsubouchi T."/>
            <person name="Morono Y."/>
            <person name="Uchiyama I."/>
            <person name="Ito T."/>
            <person name="Fujiyama A."/>
            <person name="Inagaki F."/>
            <person name="Takami H."/>
        </authorList>
    </citation>
    <scope>NUCLEOTIDE SEQUENCE</scope>
    <source>
        <strain evidence="1">Expedition CK06-06</strain>
    </source>
</reference>
<gene>
    <name evidence="1" type="ORF">S06H3_21913</name>
</gene>
<accession>X1KT73</accession>
<protein>
    <submittedName>
        <fullName evidence="1">Uncharacterized protein</fullName>
    </submittedName>
</protein>
<dbReference type="AlphaFoldDB" id="X1KT73"/>
<feature type="non-terminal residue" evidence="1">
    <location>
        <position position="1"/>
    </location>
</feature>
<proteinExistence type="predicted"/>
<sequence length="242" mass="26582">VLQQPFGSVTPDDRVQVDDVLFELYSWNNNPLSTAGPQVFGYTAAVGGQGYPMELVPVALTSDGPQEKRPERSGPFTLLFGNDGLGDASDTTGFFLFTKQGTLQKQTTSFDGVTPNQTFDIEIDNINETDIFVNNIDPDTGDILEDDGILFSTGDSGLWVEVDIANAQNIIFNTNSDRRKFEIEPLDDDQVRFVFGDGEFAEIPSGTFDLWYRISANENVSIPQNTVIDQNASFTYTDAFGG</sequence>
<dbReference type="EMBL" id="BARV01011598">
    <property type="protein sequence ID" value="GAI09893.1"/>
    <property type="molecule type" value="Genomic_DNA"/>
</dbReference>
<feature type="non-terminal residue" evidence="1">
    <location>
        <position position="242"/>
    </location>
</feature>
<evidence type="ECO:0000313" key="1">
    <source>
        <dbReference type="EMBL" id="GAI09893.1"/>
    </source>
</evidence>